<evidence type="ECO:0000256" key="1">
    <source>
        <dbReference type="SAM" id="MobiDB-lite"/>
    </source>
</evidence>
<dbReference type="EMBL" id="JACVVK020000068">
    <property type="protein sequence ID" value="KAK7496320.1"/>
    <property type="molecule type" value="Genomic_DNA"/>
</dbReference>
<reference evidence="2 3" key="1">
    <citation type="journal article" date="2023" name="Sci. Data">
        <title>Genome assembly of the Korean intertidal mud-creeper Batillaria attramentaria.</title>
        <authorList>
            <person name="Patra A.K."/>
            <person name="Ho P.T."/>
            <person name="Jun S."/>
            <person name="Lee S.J."/>
            <person name="Kim Y."/>
            <person name="Won Y.J."/>
        </authorList>
    </citation>
    <scope>NUCLEOTIDE SEQUENCE [LARGE SCALE GENOMIC DNA]</scope>
    <source>
        <strain evidence="2">Wonlab-2016</strain>
    </source>
</reference>
<feature type="compositionally biased region" description="Pro residues" evidence="1">
    <location>
        <begin position="43"/>
        <end position="52"/>
    </location>
</feature>
<organism evidence="2 3">
    <name type="scientific">Batillaria attramentaria</name>
    <dbReference type="NCBI Taxonomy" id="370345"/>
    <lineage>
        <taxon>Eukaryota</taxon>
        <taxon>Metazoa</taxon>
        <taxon>Spiralia</taxon>
        <taxon>Lophotrochozoa</taxon>
        <taxon>Mollusca</taxon>
        <taxon>Gastropoda</taxon>
        <taxon>Caenogastropoda</taxon>
        <taxon>Sorbeoconcha</taxon>
        <taxon>Cerithioidea</taxon>
        <taxon>Batillariidae</taxon>
        <taxon>Batillaria</taxon>
    </lineage>
</organism>
<feature type="region of interest" description="Disordered" evidence="1">
    <location>
        <begin position="1"/>
        <end position="117"/>
    </location>
</feature>
<keyword evidence="3" id="KW-1185">Reference proteome</keyword>
<accession>A0ABD0LAE8</accession>
<dbReference type="Proteomes" id="UP001519460">
    <property type="component" value="Unassembled WGS sequence"/>
</dbReference>
<sequence>MVIRATHPLPLHTPPSLTEMVTPSAPLPVTPSTPGLPSLKWSPRPPHLPPQAFPHRNGHLAHSAPRYTFHPRPSLTEMVTSLTPLPVTPSTPGLPSLKRSPRSLRSPLHLPPQAFPH</sequence>
<gene>
    <name evidence="2" type="ORF">BaRGS_00012485</name>
</gene>
<proteinExistence type="predicted"/>
<name>A0ABD0LAE8_9CAEN</name>
<feature type="compositionally biased region" description="Low complexity" evidence="1">
    <location>
        <begin position="79"/>
        <end position="108"/>
    </location>
</feature>
<dbReference type="AlphaFoldDB" id="A0ABD0LAE8"/>
<comment type="caution">
    <text evidence="2">The sequence shown here is derived from an EMBL/GenBank/DDBJ whole genome shotgun (WGS) entry which is preliminary data.</text>
</comment>
<evidence type="ECO:0000313" key="3">
    <source>
        <dbReference type="Proteomes" id="UP001519460"/>
    </source>
</evidence>
<protein>
    <submittedName>
        <fullName evidence="2">Uncharacterized protein</fullName>
    </submittedName>
</protein>
<feature type="compositionally biased region" description="Low complexity" evidence="1">
    <location>
        <begin position="1"/>
        <end position="10"/>
    </location>
</feature>
<evidence type="ECO:0000313" key="2">
    <source>
        <dbReference type="EMBL" id="KAK7496320.1"/>
    </source>
</evidence>